<evidence type="ECO:0000313" key="4">
    <source>
        <dbReference type="Proteomes" id="UP000284651"/>
    </source>
</evidence>
<feature type="signal peptide" evidence="2">
    <location>
        <begin position="1"/>
        <end position="23"/>
    </location>
</feature>
<evidence type="ECO:0000256" key="2">
    <source>
        <dbReference type="SAM" id="SignalP"/>
    </source>
</evidence>
<feature type="region of interest" description="Disordered" evidence="1">
    <location>
        <begin position="45"/>
        <end position="66"/>
    </location>
</feature>
<evidence type="ECO:0008006" key="5">
    <source>
        <dbReference type="Google" id="ProtNLM"/>
    </source>
</evidence>
<reference evidence="3 4" key="1">
    <citation type="submission" date="2018-08" db="EMBL/GenBank/DDBJ databases">
        <title>A genome reference for cultivated species of the human gut microbiota.</title>
        <authorList>
            <person name="Zou Y."/>
            <person name="Xue W."/>
            <person name="Luo G."/>
        </authorList>
    </citation>
    <scope>NUCLEOTIDE SEQUENCE [LARGE SCALE GENOMIC DNA]</scope>
    <source>
        <strain evidence="3 4">AF10-31</strain>
    </source>
</reference>
<accession>A0A413CTJ3</accession>
<gene>
    <name evidence="3" type="ORF">DWV56_06825</name>
</gene>
<dbReference type="EMBL" id="QSAT01000019">
    <property type="protein sequence ID" value="RGW74919.1"/>
    <property type="molecule type" value="Genomic_DNA"/>
</dbReference>
<sequence>MKRNKLLTGFLVLGLGLSLVACSSNEPEEKVEEKKIEETKAIEEKEEKVKEEKKEEEKAKAAEKEKEKDSTIISYANKKVRVTLPKDLTSFHTPAREISRYSYMEESNVLGYSLYAKDRTFTIHFSIGTDGWDSAEAASISHNKVCKDESKMYEPCTVGEYSGYKYVVSSDKSIEYHYVLDYLVDGQDVVLTIREELRDDDDTSLLEPLLLDVVHNLKIELIGE</sequence>
<organism evidence="3 4">
    <name type="scientific">Holdemanella biformis</name>
    <dbReference type="NCBI Taxonomy" id="1735"/>
    <lineage>
        <taxon>Bacteria</taxon>
        <taxon>Bacillati</taxon>
        <taxon>Bacillota</taxon>
        <taxon>Erysipelotrichia</taxon>
        <taxon>Erysipelotrichales</taxon>
        <taxon>Erysipelotrichaceae</taxon>
        <taxon>Holdemanella</taxon>
    </lineage>
</organism>
<dbReference type="RefSeq" id="WP_118357310.1">
    <property type="nucleotide sequence ID" value="NZ_QSAT01000019.1"/>
</dbReference>
<dbReference type="PROSITE" id="PS51257">
    <property type="entry name" value="PROKAR_LIPOPROTEIN"/>
    <property type="match status" value="1"/>
</dbReference>
<protein>
    <recommendedName>
        <fullName evidence="5">Lipoprotein</fullName>
    </recommendedName>
</protein>
<proteinExistence type="predicted"/>
<dbReference type="Proteomes" id="UP000284651">
    <property type="component" value="Unassembled WGS sequence"/>
</dbReference>
<name>A0A413CTJ3_9FIRM</name>
<evidence type="ECO:0000313" key="3">
    <source>
        <dbReference type="EMBL" id="RGW74919.1"/>
    </source>
</evidence>
<keyword evidence="2" id="KW-0732">Signal</keyword>
<dbReference type="AlphaFoldDB" id="A0A413CTJ3"/>
<evidence type="ECO:0000256" key="1">
    <source>
        <dbReference type="SAM" id="MobiDB-lite"/>
    </source>
</evidence>
<feature type="chain" id="PRO_5038404391" description="Lipoprotein" evidence="2">
    <location>
        <begin position="24"/>
        <end position="224"/>
    </location>
</feature>
<comment type="caution">
    <text evidence="3">The sequence shown here is derived from an EMBL/GenBank/DDBJ whole genome shotgun (WGS) entry which is preliminary data.</text>
</comment>